<evidence type="ECO:0000256" key="1">
    <source>
        <dbReference type="ARBA" id="ARBA00004496"/>
    </source>
</evidence>
<dbReference type="InterPro" id="IPR033621">
    <property type="entry name" value="TIFA"/>
</dbReference>
<evidence type="ECO:0000256" key="5">
    <source>
        <dbReference type="ARBA" id="ARBA00038199"/>
    </source>
</evidence>
<evidence type="ECO:0000313" key="11">
    <source>
        <dbReference type="Proteomes" id="UP000694395"/>
    </source>
</evidence>
<reference evidence="9" key="4">
    <citation type="submission" date="2025-05" db="UniProtKB">
        <authorList>
            <consortium name="Ensembl"/>
        </authorList>
    </citation>
    <scope>IDENTIFICATION</scope>
</reference>
<dbReference type="GO" id="GO:0043123">
    <property type="term" value="P:positive regulation of canonical NF-kappaB signal transduction"/>
    <property type="evidence" value="ECO:0007669"/>
    <property type="project" value="InterPro"/>
</dbReference>
<comment type="subcellular location">
    <subcellularLocation>
        <location evidence="1">Cytoplasm</location>
    </subcellularLocation>
</comment>
<name>A0A060XM08_ONCMY</name>
<dbReference type="PROSITE" id="PS50006">
    <property type="entry name" value="FHA_DOMAIN"/>
    <property type="match status" value="1"/>
</dbReference>
<dbReference type="SUPFAM" id="SSF49879">
    <property type="entry name" value="SMAD/FHA domain"/>
    <property type="match status" value="1"/>
</dbReference>
<keyword evidence="3" id="KW-0399">Innate immunity</keyword>
<dbReference type="InterPro" id="IPR008984">
    <property type="entry name" value="SMAD_FHA_dom_sf"/>
</dbReference>
<evidence type="ECO:0000313" key="9">
    <source>
        <dbReference type="Ensembl" id="ENSOMYP00000034545.1"/>
    </source>
</evidence>
<sequence>MEVSQTVETEELMTCLQIQLYHPQQASRALYRMLPLETRHKLQAEDPVRLGRDAQACTFVLADPRVSRKQLSLQAYRTSNSPDMLFSVQNLSQKGRVTVNGFELGFLERAELPGKALIRFGEYEMLIRRENGEAKGSFEVEFGMLAVPPSREMGMVVPNMVPVMDTGSDLSTNGIPPLMSQGPMEMDETIMYQSGRALLP</sequence>
<dbReference type="GeneTree" id="ENSGT00940000154589"/>
<dbReference type="Proteomes" id="UP000694395">
    <property type="component" value="Chromosome 9"/>
</dbReference>
<evidence type="ECO:0000256" key="3">
    <source>
        <dbReference type="ARBA" id="ARBA00022588"/>
    </source>
</evidence>
<dbReference type="AlphaFoldDB" id="A0A060XM08"/>
<proteinExistence type="inferred from homology"/>
<accession>A0A060XM08</accession>
<dbReference type="Proteomes" id="UP000193380">
    <property type="component" value="Unassembled WGS sequence"/>
</dbReference>
<dbReference type="STRING" id="8022.A0A060XM08"/>
<dbReference type="InterPro" id="IPR000253">
    <property type="entry name" value="FHA_dom"/>
</dbReference>
<evidence type="ECO:0000256" key="6">
    <source>
        <dbReference type="ARBA" id="ARBA00040160"/>
    </source>
</evidence>
<dbReference type="PANTHER" id="PTHR31266:SF2">
    <property type="entry name" value="TRAF-INTERACTING PROTEIN WITH FHA DOMAIN-CONTAINING PROTEIN A"/>
    <property type="match status" value="1"/>
</dbReference>
<dbReference type="KEGG" id="omy:110531674"/>
<dbReference type="Ensembl" id="ENSOMYT00000037669.2">
    <property type="protein sequence ID" value="ENSOMYP00000034545.1"/>
    <property type="gene ID" value="ENSOMYG00000016096.2"/>
</dbReference>
<evidence type="ECO:0000256" key="2">
    <source>
        <dbReference type="ARBA" id="ARBA00022490"/>
    </source>
</evidence>
<reference evidence="8" key="2">
    <citation type="submission" date="2014-03" db="EMBL/GenBank/DDBJ databases">
        <authorList>
            <person name="Genoscope - CEA"/>
        </authorList>
    </citation>
    <scope>NUCLEOTIDE SEQUENCE</scope>
</reference>
<protein>
    <recommendedName>
        <fullName evidence="6">TRAF-interacting protein with FHA domain-containing protein A</fullName>
    </recommendedName>
</protein>
<reference evidence="8" key="1">
    <citation type="journal article" date="2014" name="Nat. Commun.">
        <title>The rainbow trout genome provides novel insights into evolution after whole-genome duplication in vertebrates.</title>
        <authorList>
            <person name="Berthelot C."/>
            <person name="Brunet F."/>
            <person name="Chalopin D."/>
            <person name="Juanchich A."/>
            <person name="Bernard M."/>
            <person name="Noel B."/>
            <person name="Bento P."/>
            <person name="Da Silva C."/>
            <person name="Labadie K."/>
            <person name="Alberti A."/>
            <person name="Aury J.M."/>
            <person name="Louis A."/>
            <person name="Dehais P."/>
            <person name="Bardou P."/>
            <person name="Montfort J."/>
            <person name="Klopp C."/>
            <person name="Cabau C."/>
            <person name="Gaspin C."/>
            <person name="Thorgaard G.H."/>
            <person name="Boussaha M."/>
            <person name="Quillet E."/>
            <person name="Guyomard R."/>
            <person name="Galiana D."/>
            <person name="Bobe J."/>
            <person name="Volff J.N."/>
            <person name="Genet C."/>
            <person name="Wincker P."/>
            <person name="Jaillon O."/>
            <person name="Roest Crollius H."/>
            <person name="Guiguen Y."/>
        </authorList>
    </citation>
    <scope>NUCLEOTIDE SEQUENCE [LARGE SCALE GENOMIC DNA]</scope>
</reference>
<evidence type="ECO:0000313" key="8">
    <source>
        <dbReference type="EMBL" id="CDQ77935.1"/>
    </source>
</evidence>
<feature type="domain" description="FHA" evidence="7">
    <location>
        <begin position="48"/>
        <end position="104"/>
    </location>
</feature>
<dbReference type="EMBL" id="FR905273">
    <property type="protein sequence ID" value="CDQ77935.1"/>
    <property type="molecule type" value="Genomic_DNA"/>
</dbReference>
<dbReference type="Gene3D" id="2.60.200.20">
    <property type="match status" value="1"/>
</dbReference>
<dbReference type="CTD" id="92610"/>
<reference evidence="9 11" key="3">
    <citation type="submission" date="2020-07" db="EMBL/GenBank/DDBJ databases">
        <title>A long reads based de novo assembly of the rainbow trout Arlee double haploid line genome.</title>
        <authorList>
            <person name="Gao G."/>
            <person name="Palti Y."/>
        </authorList>
    </citation>
    <scope>NUCLEOTIDE SEQUENCE [LARGE SCALE GENOMIC DNA]</scope>
</reference>
<dbReference type="RefSeq" id="XP_036845162.1">
    <property type="nucleotide sequence ID" value="XM_036989267.1"/>
</dbReference>
<dbReference type="PANTHER" id="PTHR31266">
    <property type="entry name" value="TRAF-INTERACTING PROTEIN WITH FHA DOMAIN-CONTAINING PROTEIN A FAMILY MEMBER"/>
    <property type="match status" value="1"/>
</dbReference>
<dbReference type="PaxDb" id="8022-A0A060XM08"/>
<keyword evidence="11" id="KW-1185">Reference proteome</keyword>
<evidence type="ECO:0000313" key="10">
    <source>
        <dbReference type="Proteomes" id="UP000193380"/>
    </source>
</evidence>
<keyword evidence="2" id="KW-0963">Cytoplasm</keyword>
<dbReference type="GO" id="GO:0045087">
    <property type="term" value="P:innate immune response"/>
    <property type="evidence" value="ECO:0007669"/>
    <property type="project" value="UniProtKB-KW"/>
</dbReference>
<dbReference type="GeneID" id="110531674"/>
<keyword evidence="4" id="KW-0391">Immunity</keyword>
<gene>
    <name evidence="9" type="primary">tifa</name>
    <name evidence="8" type="ORF">GSONMT00024199001</name>
</gene>
<dbReference type="Pfam" id="PF00498">
    <property type="entry name" value="FHA"/>
    <property type="match status" value="1"/>
</dbReference>
<evidence type="ECO:0000259" key="7">
    <source>
        <dbReference type="PROSITE" id="PS50006"/>
    </source>
</evidence>
<comment type="similarity">
    <text evidence="5">Belongs to the TIFA family.</text>
</comment>
<dbReference type="GO" id="GO:0005737">
    <property type="term" value="C:cytoplasm"/>
    <property type="evidence" value="ECO:0007669"/>
    <property type="project" value="UniProtKB-SubCell"/>
</dbReference>
<evidence type="ECO:0000256" key="4">
    <source>
        <dbReference type="ARBA" id="ARBA00022859"/>
    </source>
</evidence>
<organism evidence="8 10">
    <name type="scientific">Oncorhynchus mykiss</name>
    <name type="common">Rainbow trout</name>
    <name type="synonym">Salmo gairdneri</name>
    <dbReference type="NCBI Taxonomy" id="8022"/>
    <lineage>
        <taxon>Eukaryota</taxon>
        <taxon>Metazoa</taxon>
        <taxon>Chordata</taxon>
        <taxon>Craniata</taxon>
        <taxon>Vertebrata</taxon>
        <taxon>Euteleostomi</taxon>
        <taxon>Actinopterygii</taxon>
        <taxon>Neopterygii</taxon>
        <taxon>Teleostei</taxon>
        <taxon>Protacanthopterygii</taxon>
        <taxon>Salmoniformes</taxon>
        <taxon>Salmonidae</taxon>
        <taxon>Salmoninae</taxon>
        <taxon>Oncorhynchus</taxon>
    </lineage>
</organism>
<dbReference type="OrthoDB" id="9893545at2759"/>